<dbReference type="InterPro" id="IPR038607">
    <property type="entry name" value="PhoD-like_sf"/>
</dbReference>
<keyword evidence="3" id="KW-1185">Reference proteome</keyword>
<evidence type="ECO:0000313" key="3">
    <source>
        <dbReference type="Proteomes" id="UP000280825"/>
    </source>
</evidence>
<comment type="caution">
    <text evidence="2">The sequence shown here is derived from an EMBL/GenBank/DDBJ whole genome shotgun (WGS) entry which is preliminary data.</text>
</comment>
<proteinExistence type="predicted"/>
<dbReference type="InterPro" id="IPR029052">
    <property type="entry name" value="Metallo-depent_PP-like"/>
</dbReference>
<evidence type="ECO:0000259" key="1">
    <source>
        <dbReference type="Pfam" id="PF09423"/>
    </source>
</evidence>
<dbReference type="Proteomes" id="UP000280825">
    <property type="component" value="Unassembled WGS sequence"/>
</dbReference>
<organism evidence="2 3">
    <name type="scientific">Flavobacterium bomense</name>
    <dbReference type="NCBI Taxonomy" id="2497483"/>
    <lineage>
        <taxon>Bacteria</taxon>
        <taxon>Pseudomonadati</taxon>
        <taxon>Bacteroidota</taxon>
        <taxon>Flavobacteriia</taxon>
        <taxon>Flavobacteriales</taxon>
        <taxon>Flavobacteriaceae</taxon>
        <taxon>Flavobacterium</taxon>
    </lineage>
</organism>
<dbReference type="CDD" id="cd07389">
    <property type="entry name" value="MPP_PhoD"/>
    <property type="match status" value="1"/>
</dbReference>
<protein>
    <submittedName>
        <fullName evidence="2">Alkaline phosphatase family protein</fullName>
    </submittedName>
</protein>
<dbReference type="Pfam" id="PF09423">
    <property type="entry name" value="PhoD"/>
    <property type="match status" value="1"/>
</dbReference>
<name>A0A3S0Q980_9FLAO</name>
<feature type="domain" description="PhoD-like phosphatase metallophosphatase" evidence="1">
    <location>
        <begin position="66"/>
        <end position="305"/>
    </location>
</feature>
<dbReference type="Gene3D" id="3.60.21.70">
    <property type="entry name" value="PhoD-like phosphatase"/>
    <property type="match status" value="1"/>
</dbReference>
<dbReference type="InterPro" id="IPR018946">
    <property type="entry name" value="PhoD-like_MPP"/>
</dbReference>
<dbReference type="PANTHER" id="PTHR33987">
    <property type="entry name" value="CALCINEURIN-LIKE METALLO-PHOSPHOESTERASE SUPERFAMILY PROTEIN"/>
    <property type="match status" value="1"/>
</dbReference>
<dbReference type="SUPFAM" id="SSF56300">
    <property type="entry name" value="Metallo-dependent phosphatases"/>
    <property type="match status" value="1"/>
</dbReference>
<accession>A0A3S0Q980</accession>
<evidence type="ECO:0000313" key="2">
    <source>
        <dbReference type="EMBL" id="RTZ05929.1"/>
    </source>
</evidence>
<reference evidence="2 3" key="1">
    <citation type="submission" date="2018-12" db="EMBL/GenBank/DDBJ databases">
        <title>Flavobacterium sp. nov., isolated from glacier ice.</title>
        <authorList>
            <person name="Liu Q."/>
            <person name="Xin Y.-H."/>
        </authorList>
    </citation>
    <scope>NUCLEOTIDE SEQUENCE [LARGE SCALE GENOMIC DNA]</scope>
    <source>
        <strain evidence="2 3">RB1N8</strain>
    </source>
</reference>
<sequence length="364" mass="42382">MTEPILIKKTMTNFNRLLIILQLFILTNSIFCNAQKNENQGTSLDESFKIAFGSCAHQYKDQPMLLNAVKLNPDLFIYLGDNIYGDTRDMNLLKNKYEKLASKVEFQELKKRTKILSVWDDHDFGENDKGRHYPFKKESKEIFMNFWEVPQNSERRNHEGIYGSEYVKLGDKTLQIIMLDTRTFRDNLLKNEPKNSVYKNDYIPYSKKDSTILGDKQWKWLENELSKKANIRIIASSLQFGHEYNGYESWTNMPHEQTKFVDLIDKTKANGVVFISGDVHWGEISKMNTKNTYPLYDVTSSGITQTWTSTESNKNRIGGVIIQNNIGLIEIFYKNKVPLIKLNLFDKNGIVSNHNFFLSEISFN</sequence>
<dbReference type="PANTHER" id="PTHR33987:SF1">
    <property type="entry name" value="CALCINEURIN-LIKE METALLO-PHOSPHOESTERASE SUPERFAMILY PROTEIN"/>
    <property type="match status" value="1"/>
</dbReference>
<dbReference type="EMBL" id="RYDJ01000004">
    <property type="protein sequence ID" value="RTZ05929.1"/>
    <property type="molecule type" value="Genomic_DNA"/>
</dbReference>
<dbReference type="AlphaFoldDB" id="A0A3S0Q980"/>
<gene>
    <name evidence="2" type="ORF">EKL98_05190</name>
</gene>